<dbReference type="PANTHER" id="PTHR47032">
    <property type="entry name" value="UDP-D-XYLOSE:L-FUCOSE ALPHA-1,3-D-XYLOSYLTRANSFERASE-RELATED"/>
    <property type="match status" value="1"/>
</dbReference>
<evidence type="ECO:0000256" key="2">
    <source>
        <dbReference type="SAM" id="Phobius"/>
    </source>
</evidence>
<feature type="domain" description="Nucleotide-diphospho-sugar transferase" evidence="3">
    <location>
        <begin position="119"/>
        <end position="307"/>
    </location>
</feature>
<proteinExistence type="inferred from homology"/>
<dbReference type="OrthoDB" id="1712432at2759"/>
<evidence type="ECO:0000256" key="1">
    <source>
        <dbReference type="ARBA" id="ARBA00007033"/>
    </source>
</evidence>
<dbReference type="SUPFAM" id="SSF53448">
    <property type="entry name" value="Nucleotide-diphospho-sugar transferases"/>
    <property type="match status" value="1"/>
</dbReference>
<keyword evidence="5" id="KW-1185">Reference proteome</keyword>
<evidence type="ECO:0000313" key="4">
    <source>
        <dbReference type="EMBL" id="KAJ8021646.1"/>
    </source>
</evidence>
<dbReference type="InterPro" id="IPR029044">
    <property type="entry name" value="Nucleotide-diphossugar_trans"/>
</dbReference>
<reference evidence="4" key="1">
    <citation type="submission" date="2021-10" db="EMBL/GenBank/DDBJ databases">
        <title>Tropical sea cucumber genome reveals ecological adaptation and Cuvierian tubules defense mechanism.</title>
        <authorList>
            <person name="Chen T."/>
        </authorList>
    </citation>
    <scope>NUCLEOTIDE SEQUENCE</scope>
    <source>
        <strain evidence="4">Nanhai2018</strain>
        <tissue evidence="4">Muscle</tissue>
    </source>
</reference>
<evidence type="ECO:0000313" key="5">
    <source>
        <dbReference type="Proteomes" id="UP001152320"/>
    </source>
</evidence>
<dbReference type="PANTHER" id="PTHR47032:SF1">
    <property type="entry name" value="UDP-D-XYLOSE:L-FUCOSE ALPHA-1,3-D-XYLOSYLTRANSFERASE-RELATED"/>
    <property type="match status" value="1"/>
</dbReference>
<accession>A0A9Q0YMM0</accession>
<gene>
    <name evidence="4" type="ORF">HOLleu_38909</name>
</gene>
<dbReference type="InterPro" id="IPR005069">
    <property type="entry name" value="Nucl-diP-sugar_transferase"/>
</dbReference>
<keyword evidence="2" id="KW-0812">Transmembrane</keyword>
<dbReference type="Proteomes" id="UP001152320">
    <property type="component" value="Chromosome 21"/>
</dbReference>
<keyword evidence="2" id="KW-1133">Transmembrane helix</keyword>
<sequence>MNAFTSIQGLLELFTTKMNAIFRLRYRRSTVAYTTAIVLIIVTTYYLTKNEKVNIFGAKLPPFQGKGRIRSEATAKNRTMEDLLPFLTSPVVVTTANYGYLQIVNNFLQSFKKIQVNVSIVIVCEDELLYNHFRERKDVHAVITEFSANITKAQKFRTRKFNEIVNRRIFYILQLIDNGIDTLYLDSDTIWIHNPFPYFDEEYDLFVQQEIFQPYCSGMFYIKATQASLRMISYWHALNKDKYTNQYAYNTAIKYTKGLRVKGLPTDRFVGGEIYFRKTTPWFERKPQPVIVHATWLLGPTEKIKQLKKCGLWFVNASYT</sequence>
<dbReference type="InterPro" id="IPR052636">
    <property type="entry name" value="UDP-D-xylose:L-fucose_XylT"/>
</dbReference>
<dbReference type="GO" id="GO:0016757">
    <property type="term" value="F:glycosyltransferase activity"/>
    <property type="evidence" value="ECO:0007669"/>
    <property type="project" value="TreeGrafter"/>
</dbReference>
<comment type="similarity">
    <text evidence="1">Belongs to the glycosyltransferase 77 family.</text>
</comment>
<dbReference type="GO" id="GO:0005794">
    <property type="term" value="C:Golgi apparatus"/>
    <property type="evidence" value="ECO:0007669"/>
    <property type="project" value="TreeGrafter"/>
</dbReference>
<dbReference type="AlphaFoldDB" id="A0A9Q0YMM0"/>
<feature type="transmembrane region" description="Helical" evidence="2">
    <location>
        <begin position="30"/>
        <end position="47"/>
    </location>
</feature>
<name>A0A9Q0YMM0_HOLLE</name>
<evidence type="ECO:0000259" key="3">
    <source>
        <dbReference type="Pfam" id="PF03407"/>
    </source>
</evidence>
<protein>
    <submittedName>
        <fullName evidence="4">UDP-D-xylose:L-fucose alpha-1,3-D-xylosyltransferase 3</fullName>
    </submittedName>
</protein>
<organism evidence="4 5">
    <name type="scientific">Holothuria leucospilota</name>
    <name type="common">Black long sea cucumber</name>
    <name type="synonym">Mertensiothuria leucospilota</name>
    <dbReference type="NCBI Taxonomy" id="206669"/>
    <lineage>
        <taxon>Eukaryota</taxon>
        <taxon>Metazoa</taxon>
        <taxon>Echinodermata</taxon>
        <taxon>Eleutherozoa</taxon>
        <taxon>Echinozoa</taxon>
        <taxon>Holothuroidea</taxon>
        <taxon>Aspidochirotacea</taxon>
        <taxon>Aspidochirotida</taxon>
        <taxon>Holothuriidae</taxon>
        <taxon>Holothuria</taxon>
    </lineage>
</organism>
<keyword evidence="2" id="KW-0472">Membrane</keyword>
<dbReference type="Pfam" id="PF03407">
    <property type="entry name" value="Nucleotid_trans"/>
    <property type="match status" value="1"/>
</dbReference>
<dbReference type="EMBL" id="JAIZAY010000021">
    <property type="protein sequence ID" value="KAJ8021646.1"/>
    <property type="molecule type" value="Genomic_DNA"/>
</dbReference>
<comment type="caution">
    <text evidence="4">The sequence shown here is derived from an EMBL/GenBank/DDBJ whole genome shotgun (WGS) entry which is preliminary data.</text>
</comment>